<evidence type="ECO:0000313" key="1">
    <source>
        <dbReference type="EMBL" id="CAI2369306.1"/>
    </source>
</evidence>
<evidence type="ECO:0000313" key="2">
    <source>
        <dbReference type="Proteomes" id="UP001295684"/>
    </source>
</evidence>
<dbReference type="EMBL" id="CAMPGE010010457">
    <property type="protein sequence ID" value="CAI2369306.1"/>
    <property type="molecule type" value="Genomic_DNA"/>
</dbReference>
<comment type="caution">
    <text evidence="1">The sequence shown here is derived from an EMBL/GenBank/DDBJ whole genome shotgun (WGS) entry which is preliminary data.</text>
</comment>
<accession>A0AAD1UH29</accession>
<dbReference type="AlphaFoldDB" id="A0AAD1UH29"/>
<reference evidence="1" key="1">
    <citation type="submission" date="2023-07" db="EMBL/GenBank/DDBJ databases">
        <authorList>
            <consortium name="AG Swart"/>
            <person name="Singh M."/>
            <person name="Singh A."/>
            <person name="Seah K."/>
            <person name="Emmerich C."/>
        </authorList>
    </citation>
    <scope>NUCLEOTIDE SEQUENCE</scope>
    <source>
        <strain evidence="1">DP1</strain>
    </source>
</reference>
<protein>
    <submittedName>
        <fullName evidence="1">Uncharacterized protein</fullName>
    </submittedName>
</protein>
<keyword evidence="2" id="KW-1185">Reference proteome</keyword>
<organism evidence="1 2">
    <name type="scientific">Euplotes crassus</name>
    <dbReference type="NCBI Taxonomy" id="5936"/>
    <lineage>
        <taxon>Eukaryota</taxon>
        <taxon>Sar</taxon>
        <taxon>Alveolata</taxon>
        <taxon>Ciliophora</taxon>
        <taxon>Intramacronucleata</taxon>
        <taxon>Spirotrichea</taxon>
        <taxon>Hypotrichia</taxon>
        <taxon>Euplotida</taxon>
        <taxon>Euplotidae</taxon>
        <taxon>Moneuplotes</taxon>
    </lineage>
</organism>
<proteinExistence type="predicted"/>
<dbReference type="Proteomes" id="UP001295684">
    <property type="component" value="Unassembled WGS sequence"/>
</dbReference>
<sequence length="162" mass="19303">MAYLIMQRLAVRIDCEETQKTNVNKKTKNSESEFMEEYLLFEFSSNFKRRSLEEEGLVSFLPARCILAILCRSYKSEGRKINYYFPRCRLKYRRSDVCPTLKSYTTWRSLYRGDLCATKYQGCIICGLRTKIREFKDIKKQRNIEGWIRGYCCKNNTNVDES</sequence>
<gene>
    <name evidence="1" type="ORF">ECRASSUSDP1_LOCUS10605</name>
</gene>
<name>A0AAD1UH29_EUPCR</name>